<protein>
    <submittedName>
        <fullName evidence="2">Uncharacterized protein</fullName>
    </submittedName>
</protein>
<evidence type="ECO:0000313" key="2">
    <source>
        <dbReference type="EMBL" id="KAH8041055.1"/>
    </source>
</evidence>
<reference evidence="2" key="2">
    <citation type="submission" date="2021-09" db="EMBL/GenBank/DDBJ databases">
        <authorList>
            <person name="Jia N."/>
            <person name="Wang J."/>
            <person name="Shi W."/>
            <person name="Du L."/>
            <person name="Sun Y."/>
            <person name="Zhan W."/>
            <person name="Jiang J."/>
            <person name="Wang Q."/>
            <person name="Zhang B."/>
            <person name="Ji P."/>
            <person name="Sakyi L.B."/>
            <person name="Cui X."/>
            <person name="Yuan T."/>
            <person name="Jiang B."/>
            <person name="Yang W."/>
            <person name="Lam T.T.-Y."/>
            <person name="Chang Q."/>
            <person name="Ding S."/>
            <person name="Wang X."/>
            <person name="Zhu J."/>
            <person name="Ruan X."/>
            <person name="Zhao L."/>
            <person name="Wei J."/>
            <person name="Que T."/>
            <person name="Du C."/>
            <person name="Cheng J."/>
            <person name="Dai P."/>
            <person name="Han X."/>
            <person name="Huang E."/>
            <person name="Gao Y."/>
            <person name="Liu J."/>
            <person name="Shao H."/>
            <person name="Ye R."/>
            <person name="Li L."/>
            <person name="Wei W."/>
            <person name="Wang X."/>
            <person name="Wang C."/>
            <person name="Huo Q."/>
            <person name="Li W."/>
            <person name="Guo W."/>
            <person name="Chen H."/>
            <person name="Chen S."/>
            <person name="Zhou L."/>
            <person name="Zhou L."/>
            <person name="Ni X."/>
            <person name="Tian J."/>
            <person name="Zhou Y."/>
            <person name="Sheng Y."/>
            <person name="Liu T."/>
            <person name="Pan Y."/>
            <person name="Xia L."/>
            <person name="Li J."/>
            <person name="Zhao F."/>
            <person name="Cao W."/>
        </authorList>
    </citation>
    <scope>NUCLEOTIDE SEQUENCE</scope>
    <source>
        <strain evidence="2">Rmic-2018</strain>
        <tissue evidence="2">Larvae</tissue>
    </source>
</reference>
<feature type="compositionally biased region" description="Basic and acidic residues" evidence="1">
    <location>
        <begin position="131"/>
        <end position="143"/>
    </location>
</feature>
<reference evidence="2" key="1">
    <citation type="journal article" date="2020" name="Cell">
        <title>Large-Scale Comparative Analyses of Tick Genomes Elucidate Their Genetic Diversity and Vector Capacities.</title>
        <authorList>
            <consortium name="Tick Genome and Microbiome Consortium (TIGMIC)"/>
            <person name="Jia N."/>
            <person name="Wang J."/>
            <person name="Shi W."/>
            <person name="Du L."/>
            <person name="Sun Y."/>
            <person name="Zhan W."/>
            <person name="Jiang J.F."/>
            <person name="Wang Q."/>
            <person name="Zhang B."/>
            <person name="Ji P."/>
            <person name="Bell-Sakyi L."/>
            <person name="Cui X.M."/>
            <person name="Yuan T.T."/>
            <person name="Jiang B.G."/>
            <person name="Yang W.F."/>
            <person name="Lam T.T."/>
            <person name="Chang Q.C."/>
            <person name="Ding S.J."/>
            <person name="Wang X.J."/>
            <person name="Zhu J.G."/>
            <person name="Ruan X.D."/>
            <person name="Zhao L."/>
            <person name="Wei J.T."/>
            <person name="Ye R.Z."/>
            <person name="Que T.C."/>
            <person name="Du C.H."/>
            <person name="Zhou Y.H."/>
            <person name="Cheng J.X."/>
            <person name="Dai P.F."/>
            <person name="Guo W.B."/>
            <person name="Han X.H."/>
            <person name="Huang E.J."/>
            <person name="Li L.F."/>
            <person name="Wei W."/>
            <person name="Gao Y.C."/>
            <person name="Liu J.Z."/>
            <person name="Shao H.Z."/>
            <person name="Wang X."/>
            <person name="Wang C.C."/>
            <person name="Yang T.C."/>
            <person name="Huo Q.B."/>
            <person name="Li W."/>
            <person name="Chen H.Y."/>
            <person name="Chen S.E."/>
            <person name="Zhou L.G."/>
            <person name="Ni X.B."/>
            <person name="Tian J.H."/>
            <person name="Sheng Y."/>
            <person name="Liu T."/>
            <person name="Pan Y.S."/>
            <person name="Xia L.Y."/>
            <person name="Li J."/>
            <person name="Zhao F."/>
            <person name="Cao W.C."/>
        </authorList>
    </citation>
    <scope>NUCLEOTIDE SEQUENCE</scope>
    <source>
        <strain evidence="2">Rmic-2018</strain>
    </source>
</reference>
<comment type="caution">
    <text evidence="2">The sequence shown here is derived from an EMBL/GenBank/DDBJ whole genome shotgun (WGS) entry which is preliminary data.</text>
</comment>
<evidence type="ECO:0000313" key="3">
    <source>
        <dbReference type="Proteomes" id="UP000821866"/>
    </source>
</evidence>
<sequence length="306" mass="33192">MSRPVKIFAQSQRSLDGDRRIDYYSRSGCTTCASSRDTLPTATVSVHPRSGTNAAGVDFDTPAQSAARDVRCCWPDYRAPQRSRRPLPGPPAHLHVPLSLRSKSSQEMWGRRIAVEEDCGEMPLSPQGSFNRHDDGGGEEGCRKAWPTPLAWQRQRRQPVNERFTLNADFHTGRAGLAPASTFAKRAQPSVAPSSAATLAGGASFLASVSDAGGERTPPPTVLEEKKPARGPTTPHPKPSDQTEKTWRRADDAEPRSRAAAMFILKTRASALPLPAAVRESTLLRRVHIRPCPATTGFASPVRVSS</sequence>
<gene>
    <name evidence="2" type="ORF">HPB51_013715</name>
</gene>
<feature type="region of interest" description="Disordered" evidence="1">
    <location>
        <begin position="121"/>
        <end position="158"/>
    </location>
</feature>
<dbReference type="AlphaFoldDB" id="A0A9J6F3G0"/>
<feature type="compositionally biased region" description="Basic and acidic residues" evidence="1">
    <location>
        <begin position="238"/>
        <end position="255"/>
    </location>
</feature>
<dbReference type="EMBL" id="JABSTU010000001">
    <property type="protein sequence ID" value="KAH8041055.1"/>
    <property type="molecule type" value="Genomic_DNA"/>
</dbReference>
<evidence type="ECO:0000256" key="1">
    <source>
        <dbReference type="SAM" id="MobiDB-lite"/>
    </source>
</evidence>
<name>A0A9J6F3G0_RHIMP</name>
<keyword evidence="3" id="KW-1185">Reference proteome</keyword>
<dbReference type="Proteomes" id="UP000821866">
    <property type="component" value="Chromosome 1"/>
</dbReference>
<proteinExistence type="predicted"/>
<feature type="region of interest" description="Disordered" evidence="1">
    <location>
        <begin position="209"/>
        <end position="255"/>
    </location>
</feature>
<accession>A0A9J6F3G0</accession>
<organism evidence="2 3">
    <name type="scientific">Rhipicephalus microplus</name>
    <name type="common">Cattle tick</name>
    <name type="synonym">Boophilus microplus</name>
    <dbReference type="NCBI Taxonomy" id="6941"/>
    <lineage>
        <taxon>Eukaryota</taxon>
        <taxon>Metazoa</taxon>
        <taxon>Ecdysozoa</taxon>
        <taxon>Arthropoda</taxon>
        <taxon>Chelicerata</taxon>
        <taxon>Arachnida</taxon>
        <taxon>Acari</taxon>
        <taxon>Parasitiformes</taxon>
        <taxon>Ixodida</taxon>
        <taxon>Ixodoidea</taxon>
        <taxon>Ixodidae</taxon>
        <taxon>Rhipicephalinae</taxon>
        <taxon>Rhipicephalus</taxon>
        <taxon>Boophilus</taxon>
    </lineage>
</organism>